<dbReference type="Proteomes" id="UP001179614">
    <property type="component" value="Chromosome"/>
</dbReference>
<name>A0ABY7MVC0_9BRAD</name>
<evidence type="ECO:0000256" key="1">
    <source>
        <dbReference type="ARBA" id="ARBA00023186"/>
    </source>
</evidence>
<dbReference type="PANTHER" id="PTHR34227:SF1">
    <property type="entry name" value="DIMETHYL SULFOXIDE REDUCTASE CHAPERONE-RELATED"/>
    <property type="match status" value="1"/>
</dbReference>
<reference evidence="2" key="1">
    <citation type="submission" date="2021-12" db="EMBL/GenBank/DDBJ databases">
        <title>Bradyrhizobium xenonodulans sp. nov.</title>
        <authorList>
            <person name="Claassens R."/>
            <person name="Venter S.N."/>
            <person name="Beukes C.W."/>
            <person name="Stepkowski T."/>
            <person name="Steenkamp E.T."/>
        </authorList>
    </citation>
    <scope>NUCLEOTIDE SEQUENCE</scope>
    <source>
        <strain evidence="2">14AB</strain>
    </source>
</reference>
<dbReference type="Pfam" id="PF15943">
    <property type="entry name" value="YdaS_toxin"/>
    <property type="match status" value="1"/>
</dbReference>
<dbReference type="PANTHER" id="PTHR34227">
    <property type="entry name" value="CHAPERONE PROTEIN YCDY"/>
    <property type="match status" value="1"/>
</dbReference>
<keyword evidence="3" id="KW-1185">Reference proteome</keyword>
<protein>
    <submittedName>
        <fullName evidence="2">Molecular chaperone TorD family protein</fullName>
    </submittedName>
</protein>
<dbReference type="EMBL" id="CP089391">
    <property type="protein sequence ID" value="WBL81551.1"/>
    <property type="molecule type" value="Genomic_DNA"/>
</dbReference>
<evidence type="ECO:0000313" key="2">
    <source>
        <dbReference type="EMBL" id="WBL81551.1"/>
    </source>
</evidence>
<sequence length="263" mass="28671">MRDAGLDRAIDAAGGVAQLARKICISQPSVSNWSEIPAQRVIAVELATGVPRAELRPDLYPEHHHERTVSLDGVDPIDVARAQEYALLAALLAAAPSKSLLDRLTGLNGDETPLGRAHAALAEAAARANAGQIEREYFDLFVGLGRGELLPYASYYLTGFLNERPLSRLRSDLAALGIERAENNSEPEDHAAVLCEIMAGMADGRLEVSFEAQRALFEKHVSPWMGRLFADMEQAANANFYRAVGTLGRQFIEIERQGFSFAK</sequence>
<dbReference type="Gene3D" id="1.10.260.40">
    <property type="entry name" value="lambda repressor-like DNA-binding domains"/>
    <property type="match status" value="1"/>
</dbReference>
<gene>
    <name evidence="2" type="ORF">I3J27_14430</name>
</gene>
<dbReference type="InterPro" id="IPR036411">
    <property type="entry name" value="TorD-like_sf"/>
</dbReference>
<organism evidence="2 3">
    <name type="scientific">Bradyrhizobium xenonodulans</name>
    <dbReference type="NCBI Taxonomy" id="2736875"/>
    <lineage>
        <taxon>Bacteria</taxon>
        <taxon>Pseudomonadati</taxon>
        <taxon>Pseudomonadota</taxon>
        <taxon>Alphaproteobacteria</taxon>
        <taxon>Hyphomicrobiales</taxon>
        <taxon>Nitrobacteraceae</taxon>
        <taxon>Bradyrhizobium</taxon>
    </lineage>
</organism>
<dbReference type="Gene3D" id="1.10.3480.10">
    <property type="entry name" value="TorD-like"/>
    <property type="match status" value="1"/>
</dbReference>
<dbReference type="InterPro" id="IPR050289">
    <property type="entry name" value="TorD/DmsD_chaperones"/>
</dbReference>
<dbReference type="InterPro" id="IPR020945">
    <property type="entry name" value="DMSO/NO3_reduct_chaperone"/>
</dbReference>
<proteinExistence type="predicted"/>
<dbReference type="Pfam" id="PF02613">
    <property type="entry name" value="Nitrate_red_del"/>
    <property type="match status" value="1"/>
</dbReference>
<accession>A0ABY7MVC0</accession>
<dbReference type="RefSeq" id="WP_270170293.1">
    <property type="nucleotide sequence ID" value="NZ_CP089391.1"/>
</dbReference>
<dbReference type="SUPFAM" id="SSF89155">
    <property type="entry name" value="TorD-like"/>
    <property type="match status" value="1"/>
</dbReference>
<dbReference type="InterPro" id="IPR010982">
    <property type="entry name" value="Lambda_DNA-bd_dom_sf"/>
</dbReference>
<dbReference type="SUPFAM" id="SSF47413">
    <property type="entry name" value="lambda repressor-like DNA-binding domains"/>
    <property type="match status" value="1"/>
</dbReference>
<evidence type="ECO:0000313" key="3">
    <source>
        <dbReference type="Proteomes" id="UP001179614"/>
    </source>
</evidence>
<dbReference type="InterPro" id="IPR031856">
    <property type="entry name" value="YdaS_toxin-like"/>
</dbReference>
<keyword evidence="1" id="KW-0143">Chaperone</keyword>